<evidence type="ECO:0000313" key="2">
    <source>
        <dbReference type="EMBL" id="KAK1798164.1"/>
    </source>
</evidence>
<protein>
    <submittedName>
        <fullName evidence="2">Uncharacterized protein</fullName>
    </submittedName>
</protein>
<proteinExistence type="predicted"/>
<evidence type="ECO:0000313" key="3">
    <source>
        <dbReference type="Proteomes" id="UP001239994"/>
    </source>
</evidence>
<name>A0AAD8ZET5_9TELE</name>
<feature type="compositionally biased region" description="Basic and acidic residues" evidence="1">
    <location>
        <begin position="50"/>
        <end position="71"/>
    </location>
</feature>
<dbReference type="Proteomes" id="UP001239994">
    <property type="component" value="Unassembled WGS sequence"/>
</dbReference>
<comment type="caution">
    <text evidence="2">The sequence shown here is derived from an EMBL/GenBank/DDBJ whole genome shotgun (WGS) entry which is preliminary data.</text>
</comment>
<keyword evidence="3" id="KW-1185">Reference proteome</keyword>
<sequence>MDSAGSYDPCLGNYRGYTDYGETGKCSDICLRSDMGSNREEDTPMEVEEDPHRDFPSHSEAKSSESEEHPAPKAPPRARHPGASRLPQVASREASSPDEDTPPPKVKSPIAHGPTPKPRGGKKAAAPVPVPEPGNTASALADAHAPKLGQLPKPARDTPCQAGWSPTQQMTGGLAGVPSPFPGLFNVCGGVHVPVPFTVPVPIILNVPVTLFPFMSVPINVCVPVSVIVLVPGLPPAALLALAHGGLLLQRRLLALVSGLQPDRLAHRESWPLGGALPRFCSYQSKN</sequence>
<organism evidence="2 3">
    <name type="scientific">Electrophorus voltai</name>
    <dbReference type="NCBI Taxonomy" id="2609070"/>
    <lineage>
        <taxon>Eukaryota</taxon>
        <taxon>Metazoa</taxon>
        <taxon>Chordata</taxon>
        <taxon>Craniata</taxon>
        <taxon>Vertebrata</taxon>
        <taxon>Euteleostomi</taxon>
        <taxon>Actinopterygii</taxon>
        <taxon>Neopterygii</taxon>
        <taxon>Teleostei</taxon>
        <taxon>Ostariophysi</taxon>
        <taxon>Gymnotiformes</taxon>
        <taxon>Gymnotoidei</taxon>
        <taxon>Gymnotidae</taxon>
        <taxon>Electrophorus</taxon>
    </lineage>
</organism>
<reference evidence="2" key="1">
    <citation type="submission" date="2023-03" db="EMBL/GenBank/DDBJ databases">
        <title>Electrophorus voltai genome.</title>
        <authorList>
            <person name="Bian C."/>
        </authorList>
    </citation>
    <scope>NUCLEOTIDE SEQUENCE</scope>
    <source>
        <strain evidence="2">CB-2022</strain>
        <tissue evidence="2">Muscle</tissue>
    </source>
</reference>
<evidence type="ECO:0000256" key="1">
    <source>
        <dbReference type="SAM" id="MobiDB-lite"/>
    </source>
</evidence>
<feature type="region of interest" description="Disordered" evidence="1">
    <location>
        <begin position="1"/>
        <end position="173"/>
    </location>
</feature>
<gene>
    <name evidence="2" type="ORF">P4O66_000656</name>
</gene>
<dbReference type="AlphaFoldDB" id="A0AAD8ZET5"/>
<accession>A0AAD8ZET5</accession>
<dbReference type="EMBL" id="JAROKS010000012">
    <property type="protein sequence ID" value="KAK1798164.1"/>
    <property type="molecule type" value="Genomic_DNA"/>
</dbReference>